<protein>
    <submittedName>
        <fullName evidence="12">Endonuclease III</fullName>
    </submittedName>
</protein>
<dbReference type="EMBL" id="WPIK01000002">
    <property type="protein sequence ID" value="MVN20293.1"/>
    <property type="molecule type" value="Genomic_DNA"/>
</dbReference>
<gene>
    <name evidence="12" type="ORF">GO621_01930</name>
</gene>
<sequence>MKLPFDLETVLSRIEKAIAAYPKAAMFDLYERGYTTLFEQLISCIISVRTLDETNIPVSLRLFTEARTPEAMLLLSHEKLVELLYGCTFPGQKADTMLGIAKAAVEKYNGQLPANFEGLTALKGVGPKCANLALGVAAKLPGISVDIHVHRVVNRWGIAKTLQPEQTMIFLQNTIPQEKWIDINRLLMPFGKHICTGVSPHCTACPVLEYCEQVGVTKHR</sequence>
<keyword evidence="12" id="KW-0540">Nuclease</keyword>
<evidence type="ECO:0000256" key="8">
    <source>
        <dbReference type="ARBA" id="ARBA00023204"/>
    </source>
</evidence>
<evidence type="ECO:0000256" key="10">
    <source>
        <dbReference type="ARBA" id="ARBA00023295"/>
    </source>
</evidence>
<comment type="similarity">
    <text evidence="2">Belongs to the Nth/MutY family.</text>
</comment>
<keyword evidence="5" id="KW-0378">Hydrolase</keyword>
<dbReference type="GO" id="GO:0046872">
    <property type="term" value="F:metal ion binding"/>
    <property type="evidence" value="ECO:0007669"/>
    <property type="project" value="UniProtKB-KW"/>
</dbReference>
<dbReference type="InterPro" id="IPR003651">
    <property type="entry name" value="Endonuclease3_FeS-loop_motif"/>
</dbReference>
<dbReference type="GO" id="GO:0006289">
    <property type="term" value="P:nucleotide-excision repair"/>
    <property type="evidence" value="ECO:0007669"/>
    <property type="project" value="TreeGrafter"/>
</dbReference>
<keyword evidence="12" id="KW-0255">Endonuclease</keyword>
<evidence type="ECO:0000259" key="11">
    <source>
        <dbReference type="SMART" id="SM00478"/>
    </source>
</evidence>
<keyword evidence="3" id="KW-0479">Metal-binding</keyword>
<evidence type="ECO:0000256" key="6">
    <source>
        <dbReference type="ARBA" id="ARBA00023004"/>
    </source>
</evidence>
<keyword evidence="4" id="KW-0227">DNA damage</keyword>
<evidence type="ECO:0000313" key="12">
    <source>
        <dbReference type="EMBL" id="MVN20293.1"/>
    </source>
</evidence>
<evidence type="ECO:0000256" key="7">
    <source>
        <dbReference type="ARBA" id="ARBA00023014"/>
    </source>
</evidence>
<dbReference type="InterPro" id="IPR011257">
    <property type="entry name" value="DNA_glycosylase"/>
</dbReference>
<evidence type="ECO:0000256" key="2">
    <source>
        <dbReference type="ARBA" id="ARBA00008343"/>
    </source>
</evidence>
<dbReference type="Gene3D" id="1.10.1670.10">
    <property type="entry name" value="Helix-hairpin-Helix base-excision DNA repair enzymes (C-terminal)"/>
    <property type="match status" value="1"/>
</dbReference>
<dbReference type="Pfam" id="PF00730">
    <property type="entry name" value="HhH-GPD"/>
    <property type="match status" value="1"/>
</dbReference>
<dbReference type="GO" id="GO:0000703">
    <property type="term" value="F:oxidized pyrimidine nucleobase lesion DNA N-glycosylase activity"/>
    <property type="evidence" value="ECO:0007669"/>
    <property type="project" value="TreeGrafter"/>
</dbReference>
<proteinExistence type="inferred from homology"/>
<feature type="domain" description="HhH-GPD" evidence="11">
    <location>
        <begin position="46"/>
        <end position="193"/>
    </location>
</feature>
<dbReference type="AlphaFoldDB" id="A0A7K1SSK7"/>
<dbReference type="CDD" id="cd00056">
    <property type="entry name" value="ENDO3c"/>
    <property type="match status" value="1"/>
</dbReference>
<dbReference type="RefSeq" id="WP_157563664.1">
    <property type="nucleotide sequence ID" value="NZ_WPIK01000002.1"/>
</dbReference>
<keyword evidence="9" id="KW-0456">Lyase</keyword>
<dbReference type="InterPro" id="IPR023170">
    <property type="entry name" value="HhH_base_excis_C"/>
</dbReference>
<dbReference type="FunFam" id="1.10.340.30:FF:000001">
    <property type="entry name" value="Endonuclease III"/>
    <property type="match status" value="1"/>
</dbReference>
<dbReference type="Proteomes" id="UP000462014">
    <property type="component" value="Unassembled WGS sequence"/>
</dbReference>
<dbReference type="PIRSF" id="PIRSF001435">
    <property type="entry name" value="Nth"/>
    <property type="match status" value="1"/>
</dbReference>
<evidence type="ECO:0000256" key="1">
    <source>
        <dbReference type="ARBA" id="ARBA00001966"/>
    </source>
</evidence>
<reference evidence="12 13" key="1">
    <citation type="submission" date="2019-12" db="EMBL/GenBank/DDBJ databases">
        <title>Mucilaginibacter sp. HMF7410 genome sequencing and assembly.</title>
        <authorList>
            <person name="Kang H."/>
            <person name="Cha I."/>
            <person name="Kim H."/>
            <person name="Joh K."/>
        </authorList>
    </citation>
    <scope>NUCLEOTIDE SEQUENCE [LARGE SCALE GENOMIC DNA]</scope>
    <source>
        <strain evidence="12 13">HMF7410</strain>
    </source>
</reference>
<evidence type="ECO:0000256" key="5">
    <source>
        <dbReference type="ARBA" id="ARBA00022801"/>
    </source>
</evidence>
<keyword evidence="10" id="KW-0326">Glycosidase</keyword>
<dbReference type="GO" id="GO:0051539">
    <property type="term" value="F:4 iron, 4 sulfur cluster binding"/>
    <property type="evidence" value="ECO:0007669"/>
    <property type="project" value="InterPro"/>
</dbReference>
<keyword evidence="13" id="KW-1185">Reference proteome</keyword>
<comment type="cofactor">
    <cofactor evidence="1">
        <name>[4Fe-4S] cluster</name>
        <dbReference type="ChEBI" id="CHEBI:49883"/>
    </cofactor>
</comment>
<dbReference type="SMART" id="SM00478">
    <property type="entry name" value="ENDO3c"/>
    <property type="match status" value="1"/>
</dbReference>
<dbReference type="SMART" id="SM00525">
    <property type="entry name" value="FES"/>
    <property type="match status" value="1"/>
</dbReference>
<dbReference type="Gene3D" id="1.10.340.30">
    <property type="entry name" value="Hypothetical protein, domain 2"/>
    <property type="match status" value="1"/>
</dbReference>
<dbReference type="GO" id="GO:0006285">
    <property type="term" value="P:base-excision repair, AP site formation"/>
    <property type="evidence" value="ECO:0007669"/>
    <property type="project" value="TreeGrafter"/>
</dbReference>
<evidence type="ECO:0000256" key="4">
    <source>
        <dbReference type="ARBA" id="ARBA00022763"/>
    </source>
</evidence>
<dbReference type="SUPFAM" id="SSF48150">
    <property type="entry name" value="DNA-glycosylase"/>
    <property type="match status" value="1"/>
</dbReference>
<accession>A0A7K1SSK7</accession>
<name>A0A7K1SSK7_9SPHI</name>
<dbReference type="PANTHER" id="PTHR43286:SF1">
    <property type="entry name" value="ENDONUCLEASE III-LIKE PROTEIN 1"/>
    <property type="match status" value="1"/>
</dbReference>
<organism evidence="12 13">
    <name type="scientific">Mucilaginibacter arboris</name>
    <dbReference type="NCBI Taxonomy" id="2682090"/>
    <lineage>
        <taxon>Bacteria</taxon>
        <taxon>Pseudomonadati</taxon>
        <taxon>Bacteroidota</taxon>
        <taxon>Sphingobacteriia</taxon>
        <taxon>Sphingobacteriales</taxon>
        <taxon>Sphingobacteriaceae</taxon>
        <taxon>Mucilaginibacter</taxon>
    </lineage>
</organism>
<keyword evidence="7" id="KW-0411">Iron-sulfur</keyword>
<comment type="caution">
    <text evidence="12">The sequence shown here is derived from an EMBL/GenBank/DDBJ whole genome shotgun (WGS) entry which is preliminary data.</text>
</comment>
<keyword evidence="6" id="KW-0408">Iron</keyword>
<dbReference type="GO" id="GO:0003906">
    <property type="term" value="F:DNA-(apurinic or apyrimidinic site) endonuclease activity"/>
    <property type="evidence" value="ECO:0007669"/>
    <property type="project" value="TreeGrafter"/>
</dbReference>
<keyword evidence="8" id="KW-0234">DNA repair</keyword>
<evidence type="ECO:0000313" key="13">
    <source>
        <dbReference type="Proteomes" id="UP000462014"/>
    </source>
</evidence>
<evidence type="ECO:0000256" key="9">
    <source>
        <dbReference type="ARBA" id="ARBA00023239"/>
    </source>
</evidence>
<dbReference type="GO" id="GO:0016829">
    <property type="term" value="F:lyase activity"/>
    <property type="evidence" value="ECO:0007669"/>
    <property type="project" value="UniProtKB-KW"/>
</dbReference>
<dbReference type="InterPro" id="IPR003265">
    <property type="entry name" value="HhH-GPD_domain"/>
</dbReference>
<dbReference type="PANTHER" id="PTHR43286">
    <property type="entry name" value="ENDONUCLEASE III-LIKE PROTEIN 1"/>
    <property type="match status" value="1"/>
</dbReference>
<evidence type="ECO:0000256" key="3">
    <source>
        <dbReference type="ARBA" id="ARBA00022723"/>
    </source>
</evidence>